<dbReference type="PANTHER" id="PTHR43597:SF5">
    <property type="entry name" value="SUFE-LIKE PROTEIN 2, CHLOROPLASTIC"/>
    <property type="match status" value="1"/>
</dbReference>
<feature type="domain" description="Fe-S metabolism associated" evidence="2">
    <location>
        <begin position="78"/>
        <end position="131"/>
    </location>
</feature>
<dbReference type="Pfam" id="PF02657">
    <property type="entry name" value="SufE"/>
    <property type="match status" value="2"/>
</dbReference>
<feature type="domain" description="Fe-S metabolism associated" evidence="2">
    <location>
        <begin position="182"/>
        <end position="302"/>
    </location>
</feature>
<reference evidence="3 4" key="1">
    <citation type="submission" date="2015-01" db="EMBL/GenBank/DDBJ databases">
        <title>Genome of allotetraploid Gossypium barbadense reveals genomic plasticity and fiber elongation in cotton evolution.</title>
        <authorList>
            <person name="Chen X."/>
            <person name="Liu X."/>
            <person name="Zhao B."/>
            <person name="Zheng H."/>
            <person name="Hu Y."/>
            <person name="Lu G."/>
            <person name="Yang C."/>
            <person name="Chen J."/>
            <person name="Shan C."/>
            <person name="Zhang L."/>
            <person name="Zhou Y."/>
            <person name="Wang L."/>
            <person name="Guo W."/>
            <person name="Bai Y."/>
            <person name="Ruan J."/>
            <person name="Shangguan X."/>
            <person name="Mao Y."/>
            <person name="Jiang J."/>
            <person name="Zhu Y."/>
            <person name="Lei J."/>
            <person name="Kang H."/>
            <person name="Chen S."/>
            <person name="He X."/>
            <person name="Wang R."/>
            <person name="Wang Y."/>
            <person name="Chen J."/>
            <person name="Wang L."/>
            <person name="Yu S."/>
            <person name="Wang B."/>
            <person name="Wei J."/>
            <person name="Song S."/>
            <person name="Lu X."/>
            <person name="Gao Z."/>
            <person name="Gu W."/>
            <person name="Deng X."/>
            <person name="Ma D."/>
            <person name="Wang S."/>
            <person name="Liang W."/>
            <person name="Fang L."/>
            <person name="Cai C."/>
            <person name="Zhu X."/>
            <person name="Zhou B."/>
            <person name="Zhang Y."/>
            <person name="Chen Z."/>
            <person name="Xu S."/>
            <person name="Zhu R."/>
            <person name="Wang S."/>
            <person name="Zhang T."/>
            <person name="Zhao G."/>
        </authorList>
    </citation>
    <scope>NUCLEOTIDE SEQUENCE [LARGE SCALE GENOMIC DNA]</scope>
    <source>
        <strain evidence="4">cv. Xinhai21</strain>
        <tissue evidence="3">Leaf</tissue>
    </source>
</reference>
<dbReference type="Proteomes" id="UP000239757">
    <property type="component" value="Unassembled WGS sequence"/>
</dbReference>
<accession>A0A2P5W504</accession>
<dbReference type="Gene3D" id="3.90.1010.10">
    <property type="match status" value="2"/>
</dbReference>
<protein>
    <recommendedName>
        <fullName evidence="2">Fe-S metabolism associated domain-containing protein</fullName>
    </recommendedName>
</protein>
<dbReference type="SUPFAM" id="SSF82649">
    <property type="entry name" value="SufE/NifU"/>
    <property type="match status" value="2"/>
</dbReference>
<dbReference type="PANTHER" id="PTHR43597">
    <property type="entry name" value="SULFUR ACCEPTOR PROTEIN CSDE"/>
    <property type="match status" value="1"/>
</dbReference>
<evidence type="ECO:0000313" key="4">
    <source>
        <dbReference type="Proteomes" id="UP000239757"/>
    </source>
</evidence>
<organism evidence="3 4">
    <name type="scientific">Gossypium barbadense</name>
    <name type="common">Sea Island cotton</name>
    <name type="synonym">Hibiscus barbadensis</name>
    <dbReference type="NCBI Taxonomy" id="3634"/>
    <lineage>
        <taxon>Eukaryota</taxon>
        <taxon>Viridiplantae</taxon>
        <taxon>Streptophyta</taxon>
        <taxon>Embryophyta</taxon>
        <taxon>Tracheophyta</taxon>
        <taxon>Spermatophyta</taxon>
        <taxon>Magnoliopsida</taxon>
        <taxon>eudicotyledons</taxon>
        <taxon>Gunneridae</taxon>
        <taxon>Pentapetalae</taxon>
        <taxon>rosids</taxon>
        <taxon>malvids</taxon>
        <taxon>Malvales</taxon>
        <taxon>Malvaceae</taxon>
        <taxon>Malvoideae</taxon>
        <taxon>Gossypium</taxon>
    </lineage>
</organism>
<name>A0A2P5W504_GOSBA</name>
<evidence type="ECO:0000259" key="2">
    <source>
        <dbReference type="Pfam" id="PF02657"/>
    </source>
</evidence>
<sequence>MTSLSIRIPFHCFFDKHYFPNTKNIHLKLPRADTIIESNKFSGKSDLTKSFVVSSKIQTPWGTTYKQGVSHKVQLLVSEFKSLTEPIDRVKRLLYYGEMLAPFDEAARLPENRVKGCTTQVWVDARIDKNGKLPRADTIIESNKFSGKSDLTKSFVVSSKIQTPWGTTYKQGVSHKVQLLVSEFKSLTEPIDRVKRLLYYGEMLAPFDEAARLPENRVKGCTTQVWVDARIDKNGKVRFRADSDSEISKGFCSCLIWVMDGADPEEVVGVTAEELVELNVGVHGKVQSRVNTWQNVLISMRNKTAALVEERQVHQLKPLRFSSLLFSTNEI</sequence>
<comment type="similarity">
    <text evidence="1">Belongs to the SufE family.</text>
</comment>
<dbReference type="AlphaFoldDB" id="A0A2P5W504"/>
<gene>
    <name evidence="3" type="ORF">GOBAR_AA34504</name>
</gene>
<evidence type="ECO:0000313" key="3">
    <source>
        <dbReference type="EMBL" id="PPR86186.1"/>
    </source>
</evidence>
<dbReference type="OrthoDB" id="411584at2759"/>
<proteinExistence type="inferred from homology"/>
<dbReference type="EMBL" id="KZ669090">
    <property type="protein sequence ID" value="PPR86186.1"/>
    <property type="molecule type" value="Genomic_DNA"/>
</dbReference>
<evidence type="ECO:0000256" key="1">
    <source>
        <dbReference type="ARBA" id="ARBA00010282"/>
    </source>
</evidence>
<dbReference type="InterPro" id="IPR003808">
    <property type="entry name" value="Fe-S_metab-assoc_dom"/>
</dbReference>